<accession>A0ABD0JYF1</accession>
<evidence type="ECO:0000256" key="1">
    <source>
        <dbReference type="SAM" id="MobiDB-lite"/>
    </source>
</evidence>
<keyword evidence="3" id="KW-1185">Reference proteome</keyword>
<sequence length="55" mass="5848">GRGPQGLMEQTTSDIKGSGNAGARARSGIMEPFHFWAASCARRELTVVSLLHPPP</sequence>
<evidence type="ECO:0000313" key="2">
    <source>
        <dbReference type="EMBL" id="KAK7479784.1"/>
    </source>
</evidence>
<gene>
    <name evidence="2" type="ORF">BaRGS_00028964</name>
</gene>
<dbReference type="Proteomes" id="UP001519460">
    <property type="component" value="Unassembled WGS sequence"/>
</dbReference>
<name>A0ABD0JYF1_9CAEN</name>
<feature type="non-terminal residue" evidence="2">
    <location>
        <position position="55"/>
    </location>
</feature>
<proteinExistence type="predicted"/>
<dbReference type="EMBL" id="JACVVK020000295">
    <property type="protein sequence ID" value="KAK7479784.1"/>
    <property type="molecule type" value="Genomic_DNA"/>
</dbReference>
<feature type="non-terminal residue" evidence="2">
    <location>
        <position position="1"/>
    </location>
</feature>
<comment type="caution">
    <text evidence="2">The sequence shown here is derived from an EMBL/GenBank/DDBJ whole genome shotgun (WGS) entry which is preliminary data.</text>
</comment>
<organism evidence="2 3">
    <name type="scientific">Batillaria attramentaria</name>
    <dbReference type="NCBI Taxonomy" id="370345"/>
    <lineage>
        <taxon>Eukaryota</taxon>
        <taxon>Metazoa</taxon>
        <taxon>Spiralia</taxon>
        <taxon>Lophotrochozoa</taxon>
        <taxon>Mollusca</taxon>
        <taxon>Gastropoda</taxon>
        <taxon>Caenogastropoda</taxon>
        <taxon>Sorbeoconcha</taxon>
        <taxon>Cerithioidea</taxon>
        <taxon>Batillariidae</taxon>
        <taxon>Batillaria</taxon>
    </lineage>
</organism>
<feature type="region of interest" description="Disordered" evidence="1">
    <location>
        <begin position="1"/>
        <end position="24"/>
    </location>
</feature>
<reference evidence="2 3" key="1">
    <citation type="journal article" date="2023" name="Sci. Data">
        <title>Genome assembly of the Korean intertidal mud-creeper Batillaria attramentaria.</title>
        <authorList>
            <person name="Patra A.K."/>
            <person name="Ho P.T."/>
            <person name="Jun S."/>
            <person name="Lee S.J."/>
            <person name="Kim Y."/>
            <person name="Won Y.J."/>
        </authorList>
    </citation>
    <scope>NUCLEOTIDE SEQUENCE [LARGE SCALE GENOMIC DNA]</scope>
    <source>
        <strain evidence="2">Wonlab-2016</strain>
    </source>
</reference>
<evidence type="ECO:0000313" key="3">
    <source>
        <dbReference type="Proteomes" id="UP001519460"/>
    </source>
</evidence>
<dbReference type="AlphaFoldDB" id="A0ABD0JYF1"/>
<protein>
    <submittedName>
        <fullName evidence="2">Uncharacterized protein</fullName>
    </submittedName>
</protein>